<reference evidence="1" key="1">
    <citation type="journal article" date="2023" name="Phytobiomes J">
        <title>Deciphering the key players within the bacterial microbiota associated with aerial crown gall tumors on rhododendron: Insights into the gallobiome.</title>
        <authorList>
            <person name="Kuzmanovic N."/>
            <person name="Nesme J."/>
            <person name="Wolf J."/>
            <person name="Neumann-Schaal M."/>
            <person name="Petersen J."/>
            <person name="Fernandez-Gnecco G."/>
            <person name="Sproeer C."/>
            <person name="Bunk B."/>
            <person name="Overmann J."/>
            <person name="Sorensen S.J."/>
            <person name="Idczak E."/>
            <person name="Smalla K."/>
        </authorList>
    </citation>
    <scope>NUCLEOTIDE SEQUENCE</scope>
    <source>
        <strain evidence="1">Rho-11.1</strain>
    </source>
</reference>
<dbReference type="RefSeq" id="WP_320203566.1">
    <property type="nucleotide sequence ID" value="NZ_CP192782.1"/>
</dbReference>
<protein>
    <submittedName>
        <fullName evidence="1">Uncharacterized protein</fullName>
    </submittedName>
</protein>
<organism evidence="1">
    <name type="scientific">Agrobacterium rosae</name>
    <dbReference type="NCBI Taxonomy" id="1972867"/>
    <lineage>
        <taxon>Bacteria</taxon>
        <taxon>Pseudomonadati</taxon>
        <taxon>Pseudomonadota</taxon>
        <taxon>Alphaproteobacteria</taxon>
        <taxon>Hyphomicrobiales</taxon>
        <taxon>Rhizobiaceae</taxon>
        <taxon>Rhizobium/Agrobacterium group</taxon>
        <taxon>Agrobacterium</taxon>
    </lineage>
</organism>
<name>A0AAW9FPD3_9HYPH</name>
<dbReference type="EMBL" id="JAVRAF010000018">
    <property type="protein sequence ID" value="MDX8305383.1"/>
    <property type="molecule type" value="Genomic_DNA"/>
</dbReference>
<accession>A0AAW9FPD3</accession>
<sequence length="88" mass="9655">MKNTKDEMNLAEIFGDPLILAVMRADGVALNEFKEFMYSAARSLKMRDGTALTGKFRTPSLAASSKRTLVATMQPLFVGSFEPCCANM</sequence>
<comment type="caution">
    <text evidence="1">The sequence shown here is derived from an EMBL/GenBank/DDBJ whole genome shotgun (WGS) entry which is preliminary data.</text>
</comment>
<evidence type="ECO:0000313" key="1">
    <source>
        <dbReference type="EMBL" id="MDX8305383.1"/>
    </source>
</evidence>
<dbReference type="AlphaFoldDB" id="A0AAW9FPD3"/>
<gene>
    <name evidence="1" type="ORF">RMR22_24380</name>
</gene>
<proteinExistence type="predicted"/>